<comment type="caution">
    <text evidence="2">The sequence shown here is derived from an EMBL/GenBank/DDBJ whole genome shotgun (WGS) entry which is preliminary data.</text>
</comment>
<dbReference type="EMBL" id="MU806461">
    <property type="protein sequence ID" value="KAJ3834988.1"/>
    <property type="molecule type" value="Genomic_DNA"/>
</dbReference>
<keyword evidence="1" id="KW-1133">Transmembrane helix</keyword>
<name>A0AA38P2P8_9AGAR</name>
<reference evidence="2" key="1">
    <citation type="submission" date="2022-08" db="EMBL/GenBank/DDBJ databases">
        <authorList>
            <consortium name="DOE Joint Genome Institute"/>
            <person name="Min B."/>
            <person name="Riley R."/>
            <person name="Sierra-Patev S."/>
            <person name="Naranjo-Ortiz M."/>
            <person name="Looney B."/>
            <person name="Konkel Z."/>
            <person name="Slot J.C."/>
            <person name="Sakamoto Y."/>
            <person name="Steenwyk J.L."/>
            <person name="Rokas A."/>
            <person name="Carro J."/>
            <person name="Camarero S."/>
            <person name="Ferreira P."/>
            <person name="Molpeceres G."/>
            <person name="Ruiz-Duenas F.J."/>
            <person name="Serrano A."/>
            <person name="Henrissat B."/>
            <person name="Drula E."/>
            <person name="Hughes K.W."/>
            <person name="Mata J.L."/>
            <person name="Ishikawa N.K."/>
            <person name="Vargas-Isla R."/>
            <person name="Ushijima S."/>
            <person name="Smith C.A."/>
            <person name="Ahrendt S."/>
            <person name="Andreopoulos W."/>
            <person name="He G."/>
            <person name="Labutti K."/>
            <person name="Lipzen A."/>
            <person name="Ng V."/>
            <person name="Sandor L."/>
            <person name="Barry K."/>
            <person name="Martinez A.T."/>
            <person name="Xiao Y."/>
            <person name="Gibbons J.G."/>
            <person name="Terashima K."/>
            <person name="Hibbett D.S."/>
            <person name="Grigoriev I.V."/>
        </authorList>
    </citation>
    <scope>NUCLEOTIDE SEQUENCE</scope>
    <source>
        <strain evidence="2">TFB9207</strain>
    </source>
</reference>
<sequence length="176" mass="19728">MFSICLPRTYVLLPATEDLADKNTTRHNLVLTPTVAHLISRRQENIQSRHSCPFFHFDSLHPTSGQGHKVISQDSLVKSIFSCWQIFVFTPLRSSISSAITLTSSLQTSVQFCVHFRKSLIVSFVRPPHFPDPIRLSIRVPPLVLMRLLSLSGAYLLPVFVLALNSVMDVLAMPAC</sequence>
<keyword evidence="1" id="KW-0812">Transmembrane</keyword>
<accession>A0AA38P2P8</accession>
<keyword evidence="1" id="KW-0472">Membrane</keyword>
<dbReference type="AlphaFoldDB" id="A0AA38P2P8"/>
<proteinExistence type="predicted"/>
<dbReference type="Proteomes" id="UP001163846">
    <property type="component" value="Unassembled WGS sequence"/>
</dbReference>
<feature type="transmembrane region" description="Helical" evidence="1">
    <location>
        <begin position="144"/>
        <end position="164"/>
    </location>
</feature>
<evidence type="ECO:0000313" key="2">
    <source>
        <dbReference type="EMBL" id="KAJ3834988.1"/>
    </source>
</evidence>
<gene>
    <name evidence="2" type="ORF">F5878DRAFT_332866</name>
</gene>
<keyword evidence="3" id="KW-1185">Reference proteome</keyword>
<evidence type="ECO:0000313" key="3">
    <source>
        <dbReference type="Proteomes" id="UP001163846"/>
    </source>
</evidence>
<protein>
    <submittedName>
        <fullName evidence="2">Uncharacterized protein</fullName>
    </submittedName>
</protein>
<organism evidence="2 3">
    <name type="scientific">Lentinula raphanica</name>
    <dbReference type="NCBI Taxonomy" id="153919"/>
    <lineage>
        <taxon>Eukaryota</taxon>
        <taxon>Fungi</taxon>
        <taxon>Dikarya</taxon>
        <taxon>Basidiomycota</taxon>
        <taxon>Agaricomycotina</taxon>
        <taxon>Agaricomycetes</taxon>
        <taxon>Agaricomycetidae</taxon>
        <taxon>Agaricales</taxon>
        <taxon>Marasmiineae</taxon>
        <taxon>Omphalotaceae</taxon>
        <taxon>Lentinula</taxon>
    </lineage>
</organism>
<evidence type="ECO:0000256" key="1">
    <source>
        <dbReference type="SAM" id="Phobius"/>
    </source>
</evidence>